<keyword evidence="1" id="KW-0813">Transport</keyword>
<dbReference type="EMBL" id="QFFF01000001">
    <property type="protein sequence ID" value="PWG02882.1"/>
    <property type="molecule type" value="Genomic_DNA"/>
</dbReference>
<keyword evidence="5 6" id="KW-0408">Iron</keyword>
<evidence type="ECO:0000256" key="1">
    <source>
        <dbReference type="ARBA" id="ARBA00022448"/>
    </source>
</evidence>
<evidence type="ECO:0000256" key="5">
    <source>
        <dbReference type="ARBA" id="ARBA00023004"/>
    </source>
</evidence>
<keyword evidence="3 6" id="KW-0479">Metal-binding</keyword>
<dbReference type="InterPro" id="IPR002327">
    <property type="entry name" value="Cyt_c_1A/1B"/>
</dbReference>
<dbReference type="PRINTS" id="PR00604">
    <property type="entry name" value="CYTCHRMECIAB"/>
</dbReference>
<dbReference type="OrthoDB" id="9805828at2"/>
<dbReference type="RefSeq" id="WP_109271020.1">
    <property type="nucleotide sequence ID" value="NZ_QFFF01000001.1"/>
</dbReference>
<dbReference type="GO" id="GO:0020037">
    <property type="term" value="F:heme binding"/>
    <property type="evidence" value="ECO:0007669"/>
    <property type="project" value="InterPro"/>
</dbReference>
<evidence type="ECO:0000256" key="7">
    <source>
        <dbReference type="SAM" id="SignalP"/>
    </source>
</evidence>
<gene>
    <name evidence="9" type="ORF">DF286_08375</name>
</gene>
<evidence type="ECO:0000256" key="3">
    <source>
        <dbReference type="ARBA" id="ARBA00022723"/>
    </source>
</evidence>
<keyword evidence="4" id="KW-0249">Electron transport</keyword>
<dbReference type="SUPFAM" id="SSF46626">
    <property type="entry name" value="Cytochrome c"/>
    <property type="match status" value="1"/>
</dbReference>
<organism evidence="9 10">
    <name type="scientific">Allosphingosinicella humi</name>
    <dbReference type="NCBI Taxonomy" id="2068657"/>
    <lineage>
        <taxon>Bacteria</taxon>
        <taxon>Pseudomonadati</taxon>
        <taxon>Pseudomonadota</taxon>
        <taxon>Alphaproteobacteria</taxon>
        <taxon>Sphingomonadales</taxon>
        <taxon>Sphingomonadaceae</taxon>
        <taxon>Allosphingosinicella</taxon>
    </lineage>
</organism>
<name>A0A2U2J3I2_9SPHN</name>
<dbReference type="PANTHER" id="PTHR11961">
    <property type="entry name" value="CYTOCHROME C"/>
    <property type="match status" value="1"/>
</dbReference>
<dbReference type="Proteomes" id="UP000245916">
    <property type="component" value="Unassembled WGS sequence"/>
</dbReference>
<dbReference type="InterPro" id="IPR009056">
    <property type="entry name" value="Cyt_c-like_dom"/>
</dbReference>
<evidence type="ECO:0000259" key="8">
    <source>
        <dbReference type="PROSITE" id="PS51007"/>
    </source>
</evidence>
<dbReference type="GO" id="GO:0009055">
    <property type="term" value="F:electron transfer activity"/>
    <property type="evidence" value="ECO:0007669"/>
    <property type="project" value="InterPro"/>
</dbReference>
<evidence type="ECO:0000256" key="2">
    <source>
        <dbReference type="ARBA" id="ARBA00022617"/>
    </source>
</evidence>
<evidence type="ECO:0000256" key="4">
    <source>
        <dbReference type="ARBA" id="ARBA00022982"/>
    </source>
</evidence>
<feature type="chain" id="PRO_5015576476" description="Cytochrome c domain-containing protein" evidence="7">
    <location>
        <begin position="18"/>
        <end position="134"/>
    </location>
</feature>
<evidence type="ECO:0000256" key="6">
    <source>
        <dbReference type="PROSITE-ProRule" id="PRU00433"/>
    </source>
</evidence>
<feature type="domain" description="Cytochrome c" evidence="8">
    <location>
        <begin position="22"/>
        <end position="124"/>
    </location>
</feature>
<dbReference type="AlphaFoldDB" id="A0A2U2J3I2"/>
<evidence type="ECO:0000313" key="9">
    <source>
        <dbReference type="EMBL" id="PWG02882.1"/>
    </source>
</evidence>
<dbReference type="Gene3D" id="1.10.760.10">
    <property type="entry name" value="Cytochrome c-like domain"/>
    <property type="match status" value="1"/>
</dbReference>
<reference evidence="9 10" key="1">
    <citation type="submission" date="2018-05" db="EMBL/GenBank/DDBJ databases">
        <title>Genome of Sphingosinicella humi QZX222.</title>
        <authorList>
            <person name="Qiao Z."/>
            <person name="Wang G."/>
        </authorList>
    </citation>
    <scope>NUCLEOTIDE SEQUENCE [LARGE SCALE GENOMIC DNA]</scope>
    <source>
        <strain evidence="9 10">QZX222</strain>
    </source>
</reference>
<keyword evidence="10" id="KW-1185">Reference proteome</keyword>
<proteinExistence type="predicted"/>
<dbReference type="PROSITE" id="PS51007">
    <property type="entry name" value="CYTC"/>
    <property type="match status" value="1"/>
</dbReference>
<sequence>MKVFAIGALLLSAVALTAPPKGDAERGRVAFQKCYACHDMAPDNDVAGPSLHAILGRPIAARPGYDYSPALRRLAKREGRWSEALLDRFVADPETVAPGTAMTFTGMRDPQERADLMAWLRQSAPRLDSTRPDE</sequence>
<comment type="caution">
    <text evidence="9">The sequence shown here is derived from an EMBL/GenBank/DDBJ whole genome shotgun (WGS) entry which is preliminary data.</text>
</comment>
<keyword evidence="2 6" id="KW-0349">Heme</keyword>
<dbReference type="GO" id="GO:0046872">
    <property type="term" value="F:metal ion binding"/>
    <property type="evidence" value="ECO:0007669"/>
    <property type="project" value="UniProtKB-KW"/>
</dbReference>
<protein>
    <recommendedName>
        <fullName evidence="8">Cytochrome c domain-containing protein</fullName>
    </recommendedName>
</protein>
<accession>A0A2U2J3I2</accession>
<feature type="signal peptide" evidence="7">
    <location>
        <begin position="1"/>
        <end position="17"/>
    </location>
</feature>
<evidence type="ECO:0000313" key="10">
    <source>
        <dbReference type="Proteomes" id="UP000245916"/>
    </source>
</evidence>
<dbReference type="Pfam" id="PF00034">
    <property type="entry name" value="Cytochrom_C"/>
    <property type="match status" value="1"/>
</dbReference>
<dbReference type="InterPro" id="IPR036909">
    <property type="entry name" value="Cyt_c-like_dom_sf"/>
</dbReference>
<keyword evidence="7" id="KW-0732">Signal</keyword>